<dbReference type="Pfam" id="PF00072">
    <property type="entry name" value="Response_reg"/>
    <property type="match status" value="1"/>
</dbReference>
<evidence type="ECO:0000256" key="1">
    <source>
        <dbReference type="ARBA" id="ARBA00018672"/>
    </source>
</evidence>
<dbReference type="InterPro" id="IPR051015">
    <property type="entry name" value="EvgA-like"/>
</dbReference>
<dbReference type="Pfam" id="PF13690">
    <property type="entry name" value="CheX"/>
    <property type="match status" value="1"/>
</dbReference>
<dbReference type="PROSITE" id="PS50110">
    <property type="entry name" value="RESPONSE_REGULATORY"/>
    <property type="match status" value="1"/>
</dbReference>
<evidence type="ECO:0000313" key="6">
    <source>
        <dbReference type="EMBL" id="QGG46520.1"/>
    </source>
</evidence>
<dbReference type="EMBL" id="CP045875">
    <property type="protein sequence ID" value="QGG46520.1"/>
    <property type="molecule type" value="Genomic_DNA"/>
</dbReference>
<keyword evidence="4" id="KW-0597">Phosphoprotein</keyword>
<dbReference type="PANTHER" id="PTHR45566">
    <property type="entry name" value="HTH-TYPE TRANSCRIPTIONAL REGULATOR YHJB-RELATED"/>
    <property type="match status" value="1"/>
</dbReference>
<dbReference type="GO" id="GO:0006935">
    <property type="term" value="P:chemotaxis"/>
    <property type="evidence" value="ECO:0007669"/>
    <property type="project" value="UniProtKB-KW"/>
</dbReference>
<proteinExistence type="predicted"/>
<dbReference type="Proteomes" id="UP000366051">
    <property type="component" value="Chromosome"/>
</dbReference>
<evidence type="ECO:0000313" key="7">
    <source>
        <dbReference type="Proteomes" id="UP000366051"/>
    </source>
</evidence>
<name>A0A5Q2N2F7_9FIRM</name>
<comment type="function">
    <text evidence="3">May play the central regulatory role in sporulation. It may be an element of the effector pathway responsible for the activation of sporulation genes in response to nutritional stress. Spo0A may act in concert with spo0H (a sigma factor) to control the expression of some genes that are critical to the sporulation process.</text>
</comment>
<dbReference type="InterPro" id="IPR011006">
    <property type="entry name" value="CheY-like_superfamily"/>
</dbReference>
<gene>
    <name evidence="6" type="ORF">FTV88_0341</name>
</gene>
<evidence type="ECO:0000256" key="2">
    <source>
        <dbReference type="ARBA" id="ARBA00022500"/>
    </source>
</evidence>
<dbReference type="AlphaFoldDB" id="A0A5Q2N2F7"/>
<reference evidence="7" key="1">
    <citation type="submission" date="2019-11" db="EMBL/GenBank/DDBJ databases">
        <title>Genome sequence of Heliorestis convoluta strain HH, an alkaliphilic and minimalistic phototrophic bacterium from a soda lake in Egypt.</title>
        <authorList>
            <person name="Dewey E.D."/>
            <person name="Stokes L.M."/>
            <person name="Burchell B.M."/>
            <person name="Shaffer K.N."/>
            <person name="Huntington A.M."/>
            <person name="Baker J.M."/>
            <person name="Nadendla S."/>
            <person name="Giglio M.G."/>
            <person name="Touchman J.W."/>
            <person name="Blankenship R.E."/>
            <person name="Madigan M.T."/>
            <person name="Sattley W.M."/>
        </authorList>
    </citation>
    <scope>NUCLEOTIDE SEQUENCE [LARGE SCALE GENOMIC DNA]</scope>
    <source>
        <strain evidence="7">HH</strain>
    </source>
</reference>
<dbReference type="InterPro" id="IPR001789">
    <property type="entry name" value="Sig_transdc_resp-reg_receiver"/>
</dbReference>
<evidence type="ECO:0000256" key="4">
    <source>
        <dbReference type="PROSITE-ProRule" id="PRU00169"/>
    </source>
</evidence>
<sequence>MKTKIMIVDDSMLSRTIIADYLEEIGYEVVGEAESIEGLIDRYSTVKPDVVTMDIAMPGADGFECSKALLAHDPQARIILVSSMKDDETIEKAKQIGVSGYLQKPVEAEELKRVIDNVMAPDRLFESLITMSIPTFKESLSQNITRMTKVSASLLDEEPQQHFFPSQGISVVIGIIGHYSGTMILDLSESTAEKMAKVLLRREPKNRDEVMALGAEFANIIAGVACSMLNKKEKAFQLRVSPPNVFYGAPTKVISPSLHLQCIGAETPHGRINLFIGFKKGSALWT</sequence>
<dbReference type="Gene3D" id="3.40.1550.10">
    <property type="entry name" value="CheC-like"/>
    <property type="match status" value="1"/>
</dbReference>
<evidence type="ECO:0000259" key="5">
    <source>
        <dbReference type="PROSITE" id="PS50110"/>
    </source>
</evidence>
<dbReference type="GO" id="GO:0000160">
    <property type="term" value="P:phosphorelay signal transduction system"/>
    <property type="evidence" value="ECO:0007669"/>
    <property type="project" value="InterPro"/>
</dbReference>
<accession>A0A5Q2N2F7</accession>
<dbReference type="InterPro" id="IPR028051">
    <property type="entry name" value="CheX-like_dom"/>
</dbReference>
<protein>
    <recommendedName>
        <fullName evidence="1">Stage 0 sporulation protein A homolog</fullName>
    </recommendedName>
</protein>
<dbReference type="KEGG" id="hcv:FTV88_0341"/>
<feature type="domain" description="Response regulatory" evidence="5">
    <location>
        <begin position="4"/>
        <end position="119"/>
    </location>
</feature>
<dbReference type="SUPFAM" id="SSF103039">
    <property type="entry name" value="CheC-like"/>
    <property type="match status" value="1"/>
</dbReference>
<organism evidence="6 7">
    <name type="scientific">Heliorestis convoluta</name>
    <dbReference type="NCBI Taxonomy" id="356322"/>
    <lineage>
        <taxon>Bacteria</taxon>
        <taxon>Bacillati</taxon>
        <taxon>Bacillota</taxon>
        <taxon>Clostridia</taxon>
        <taxon>Eubacteriales</taxon>
        <taxon>Heliobacteriaceae</taxon>
        <taxon>Heliorestis</taxon>
    </lineage>
</organism>
<feature type="modified residue" description="4-aspartylphosphate" evidence="4">
    <location>
        <position position="54"/>
    </location>
</feature>
<dbReference type="SMART" id="SM00448">
    <property type="entry name" value="REC"/>
    <property type="match status" value="1"/>
</dbReference>
<keyword evidence="2" id="KW-0145">Chemotaxis</keyword>
<dbReference type="RefSeq" id="WP_243137249.1">
    <property type="nucleotide sequence ID" value="NZ_CP045875.1"/>
</dbReference>
<dbReference type="PANTHER" id="PTHR45566:SF1">
    <property type="entry name" value="HTH-TYPE TRANSCRIPTIONAL REGULATOR YHJB-RELATED"/>
    <property type="match status" value="1"/>
</dbReference>
<evidence type="ECO:0000256" key="3">
    <source>
        <dbReference type="ARBA" id="ARBA00024867"/>
    </source>
</evidence>
<keyword evidence="7" id="KW-1185">Reference proteome</keyword>
<dbReference type="CDD" id="cd17906">
    <property type="entry name" value="CheX"/>
    <property type="match status" value="1"/>
</dbReference>
<dbReference type="Gene3D" id="3.40.50.2300">
    <property type="match status" value="1"/>
</dbReference>
<dbReference type="SUPFAM" id="SSF52172">
    <property type="entry name" value="CheY-like"/>
    <property type="match status" value="1"/>
</dbReference>
<dbReference type="InterPro" id="IPR028976">
    <property type="entry name" value="CheC-like_sf"/>
</dbReference>